<keyword evidence="1" id="KW-0812">Transmembrane</keyword>
<dbReference type="EMBL" id="NEXB01000008">
    <property type="protein sequence ID" value="PSN89089.1"/>
    <property type="molecule type" value="Genomic_DNA"/>
</dbReference>
<gene>
    <name evidence="2" type="ORF">B9Q00_02900</name>
</gene>
<dbReference type="Proteomes" id="UP000241473">
    <property type="component" value="Unassembled WGS sequence"/>
</dbReference>
<evidence type="ECO:0000256" key="1">
    <source>
        <dbReference type="SAM" id="Phobius"/>
    </source>
</evidence>
<protein>
    <recommendedName>
        <fullName evidence="4">Glycosyltransferase subfamily 4-like N-terminal domain-containing protein</fullName>
    </recommendedName>
</protein>
<proteinExistence type="predicted"/>
<sequence length="184" mass="20399">MNKLSILGVTEDTMFVAGGRLAFFQLMRSLSFVGNFVIVVTNTGASSAQVNITPARMVRLSVPQKRFVAPAFFILKLFTLLPKLIPLTQVVLVNSGYTLPIVVVFAKVFRKKVVVLQHDALSLEYSLRLATSRSRKLTTIIRWISLYPPLKLVDGIISVSNETLKKLKAMGFEKPSFVVGNVVE</sequence>
<comment type="caution">
    <text evidence="2">The sequence shown here is derived from an EMBL/GenBank/DDBJ whole genome shotgun (WGS) entry which is preliminary data.</text>
</comment>
<evidence type="ECO:0008006" key="4">
    <source>
        <dbReference type="Google" id="ProtNLM"/>
    </source>
</evidence>
<dbReference type="Gene3D" id="3.40.50.2000">
    <property type="entry name" value="Glycogen Phosphorylase B"/>
    <property type="match status" value="1"/>
</dbReference>
<dbReference type="SUPFAM" id="SSF53756">
    <property type="entry name" value="UDP-Glycosyltransferase/glycogen phosphorylase"/>
    <property type="match status" value="1"/>
</dbReference>
<keyword evidence="1" id="KW-0472">Membrane</keyword>
<evidence type="ECO:0000313" key="3">
    <source>
        <dbReference type="Proteomes" id="UP000241473"/>
    </source>
</evidence>
<reference evidence="2 3" key="1">
    <citation type="submission" date="2017-04" db="EMBL/GenBank/DDBJ databases">
        <title>Novel microbial lineages endemic to geothermal iron-oxide mats fill important gaps in the evolutionary history of Archaea.</title>
        <authorList>
            <person name="Jay Z.J."/>
            <person name="Beam J.P."/>
            <person name="Dlakic M."/>
            <person name="Rusch D.B."/>
            <person name="Kozubal M.A."/>
            <person name="Inskeep W.P."/>
        </authorList>
    </citation>
    <scope>NUCLEOTIDE SEQUENCE [LARGE SCALE GENOMIC DNA]</scope>
    <source>
        <strain evidence="2">OSP_C</strain>
    </source>
</reference>
<organism evidence="2 3">
    <name type="scientific">Candidatus Marsarchaeota G1 archaeon OSP_C</name>
    <dbReference type="NCBI Taxonomy" id="1978154"/>
    <lineage>
        <taxon>Archaea</taxon>
        <taxon>Candidatus Marsarchaeota</taxon>
        <taxon>Candidatus Marsarchaeota group 1</taxon>
    </lineage>
</organism>
<dbReference type="AlphaFoldDB" id="A0A2R6ARS5"/>
<name>A0A2R6ARS5_9ARCH</name>
<keyword evidence="1" id="KW-1133">Transmembrane helix</keyword>
<feature type="transmembrane region" description="Helical" evidence="1">
    <location>
        <begin position="91"/>
        <end position="109"/>
    </location>
</feature>
<evidence type="ECO:0000313" key="2">
    <source>
        <dbReference type="EMBL" id="PSN89089.1"/>
    </source>
</evidence>
<accession>A0A2R6ARS5</accession>